<evidence type="ECO:0000313" key="1">
    <source>
        <dbReference type="EMBL" id="EEY67337.1"/>
    </source>
</evidence>
<dbReference type="KEGG" id="pif:PITG_04345"/>
<accession>D0N124</accession>
<sequence>MAATSGLISGLEALNTFLQTHSVQLSDKEGDIVEFLEVLSRRRHQETTFEALEGASEDETNSLLQTLLEAPRTSRKVHWMHLPIDVLLTQEAPEDESQEWQ</sequence>
<dbReference type="Proteomes" id="UP000006643">
    <property type="component" value="Unassembled WGS sequence"/>
</dbReference>
<gene>
    <name evidence="1" type="ORF">PITG_04345</name>
</gene>
<dbReference type="GeneID" id="9480022"/>
<dbReference type="RefSeq" id="XP_002905985.1">
    <property type="nucleotide sequence ID" value="XM_002905939.1"/>
</dbReference>
<reference evidence="2" key="1">
    <citation type="journal article" date="2009" name="Nature">
        <title>Genome sequence and analysis of the Irish potato famine pathogen Phytophthora infestans.</title>
        <authorList>
            <consortium name="The Broad Institute Genome Sequencing Platform"/>
            <person name="Haas B.J."/>
            <person name="Kamoun S."/>
            <person name="Zody M.C."/>
            <person name="Jiang R.H."/>
            <person name="Handsaker R.E."/>
            <person name="Cano L.M."/>
            <person name="Grabherr M."/>
            <person name="Kodira C.D."/>
            <person name="Raffaele S."/>
            <person name="Torto-Alalibo T."/>
            <person name="Bozkurt T.O."/>
            <person name="Ah-Fong A.M."/>
            <person name="Alvarado L."/>
            <person name="Anderson V.L."/>
            <person name="Armstrong M.R."/>
            <person name="Avrova A."/>
            <person name="Baxter L."/>
            <person name="Beynon J."/>
            <person name="Boevink P.C."/>
            <person name="Bollmann S.R."/>
            <person name="Bos J.I."/>
            <person name="Bulone V."/>
            <person name="Cai G."/>
            <person name="Cakir C."/>
            <person name="Carrington J.C."/>
            <person name="Chawner M."/>
            <person name="Conti L."/>
            <person name="Costanzo S."/>
            <person name="Ewan R."/>
            <person name="Fahlgren N."/>
            <person name="Fischbach M.A."/>
            <person name="Fugelstad J."/>
            <person name="Gilroy E.M."/>
            <person name="Gnerre S."/>
            <person name="Green P.J."/>
            <person name="Grenville-Briggs L.J."/>
            <person name="Griffith J."/>
            <person name="Grunwald N.J."/>
            <person name="Horn K."/>
            <person name="Horner N.R."/>
            <person name="Hu C.H."/>
            <person name="Huitema E."/>
            <person name="Jeong D.H."/>
            <person name="Jones A.M."/>
            <person name="Jones J.D."/>
            <person name="Jones R.W."/>
            <person name="Karlsson E.K."/>
            <person name="Kunjeti S.G."/>
            <person name="Lamour K."/>
            <person name="Liu Z."/>
            <person name="Ma L."/>
            <person name="Maclean D."/>
            <person name="Chibucos M.C."/>
            <person name="McDonald H."/>
            <person name="McWalters J."/>
            <person name="Meijer H.J."/>
            <person name="Morgan W."/>
            <person name="Morris P.F."/>
            <person name="Munro C.A."/>
            <person name="O'Neill K."/>
            <person name="Ospina-Giraldo M."/>
            <person name="Pinzon A."/>
            <person name="Pritchard L."/>
            <person name="Ramsahoye B."/>
            <person name="Ren Q."/>
            <person name="Restrepo S."/>
            <person name="Roy S."/>
            <person name="Sadanandom A."/>
            <person name="Savidor A."/>
            <person name="Schornack S."/>
            <person name="Schwartz D.C."/>
            <person name="Schumann U.D."/>
            <person name="Schwessinger B."/>
            <person name="Seyer L."/>
            <person name="Sharpe T."/>
            <person name="Silvar C."/>
            <person name="Song J."/>
            <person name="Studholme D.J."/>
            <person name="Sykes S."/>
            <person name="Thines M."/>
            <person name="van de Vondervoort P.J."/>
            <person name="Phuntumart V."/>
            <person name="Wawra S."/>
            <person name="Weide R."/>
            <person name="Win J."/>
            <person name="Young C."/>
            <person name="Zhou S."/>
            <person name="Fry W."/>
            <person name="Meyers B.C."/>
            <person name="van West P."/>
            <person name="Ristaino J."/>
            <person name="Govers F."/>
            <person name="Birch P.R."/>
            <person name="Whisson S.C."/>
            <person name="Judelson H.S."/>
            <person name="Nusbaum C."/>
        </authorList>
    </citation>
    <scope>NUCLEOTIDE SEQUENCE [LARGE SCALE GENOMIC DNA]</scope>
    <source>
        <strain evidence="2">T30-4</strain>
    </source>
</reference>
<dbReference type="AlphaFoldDB" id="D0N124"/>
<keyword evidence="2" id="KW-1185">Reference proteome</keyword>
<proteinExistence type="predicted"/>
<organism evidence="1 2">
    <name type="scientific">Phytophthora infestans (strain T30-4)</name>
    <name type="common">Potato late blight agent</name>
    <dbReference type="NCBI Taxonomy" id="403677"/>
    <lineage>
        <taxon>Eukaryota</taxon>
        <taxon>Sar</taxon>
        <taxon>Stramenopiles</taxon>
        <taxon>Oomycota</taxon>
        <taxon>Peronosporomycetes</taxon>
        <taxon>Peronosporales</taxon>
        <taxon>Peronosporaceae</taxon>
        <taxon>Phytophthora</taxon>
    </lineage>
</organism>
<dbReference type="VEuPathDB" id="FungiDB:PITG_04345"/>
<dbReference type="STRING" id="403677.D0N124"/>
<dbReference type="InParanoid" id="D0N124"/>
<dbReference type="EMBL" id="DS028122">
    <property type="protein sequence ID" value="EEY67337.1"/>
    <property type="molecule type" value="Genomic_DNA"/>
</dbReference>
<dbReference type="OrthoDB" id="129816at2759"/>
<dbReference type="HOGENOM" id="CLU_2297179_0_0_1"/>
<protein>
    <submittedName>
        <fullName evidence="1">Uncharacterized protein</fullName>
    </submittedName>
</protein>
<evidence type="ECO:0000313" key="2">
    <source>
        <dbReference type="Proteomes" id="UP000006643"/>
    </source>
</evidence>
<name>D0N124_PHYIT</name>